<keyword evidence="2" id="KW-1185">Reference proteome</keyword>
<gene>
    <name evidence="1" type="ORF">LG649_05935</name>
</gene>
<dbReference type="EMBL" id="JAJAPW010000002">
    <property type="protein sequence ID" value="MCB4798373.1"/>
    <property type="molecule type" value="Genomic_DNA"/>
</dbReference>
<proteinExistence type="predicted"/>
<reference evidence="1" key="1">
    <citation type="submission" date="2021-10" db="EMBL/GenBank/DDBJ databases">
        <title>Tamlana sargassums sp. nov., and Tamlana laminarinivorans sp. nov., two new bacteria isolated from the brown alga.</title>
        <authorList>
            <person name="Li J."/>
        </authorList>
    </citation>
    <scope>NUCLEOTIDE SEQUENCE</scope>
    <source>
        <strain evidence="1">PT2-4</strain>
    </source>
</reference>
<organism evidence="1 2">
    <name type="scientific">Neotamlana laminarinivorans</name>
    <dbReference type="NCBI Taxonomy" id="2883124"/>
    <lineage>
        <taxon>Bacteria</taxon>
        <taxon>Pseudomonadati</taxon>
        <taxon>Bacteroidota</taxon>
        <taxon>Flavobacteriia</taxon>
        <taxon>Flavobacteriales</taxon>
        <taxon>Flavobacteriaceae</taxon>
        <taxon>Neotamlana</taxon>
    </lineage>
</organism>
<evidence type="ECO:0000313" key="1">
    <source>
        <dbReference type="EMBL" id="MCB4798373.1"/>
    </source>
</evidence>
<dbReference type="AlphaFoldDB" id="A0A9X1L146"/>
<name>A0A9X1L146_9FLAO</name>
<accession>A0A9X1L146</accession>
<sequence length="20" mass="2608">MNLICFYLHNYPRFYCSYFL</sequence>
<evidence type="ECO:0000313" key="2">
    <source>
        <dbReference type="Proteomes" id="UP001139199"/>
    </source>
</evidence>
<comment type="caution">
    <text evidence="1">The sequence shown here is derived from an EMBL/GenBank/DDBJ whole genome shotgun (WGS) entry which is preliminary data.</text>
</comment>
<protein>
    <submittedName>
        <fullName evidence="1">Uncharacterized protein</fullName>
    </submittedName>
</protein>
<dbReference type="Proteomes" id="UP001139199">
    <property type="component" value="Unassembled WGS sequence"/>
</dbReference>